<dbReference type="RefSeq" id="WP_105864371.1">
    <property type="nucleotide sequence ID" value="NZ_PUEJ01000009.1"/>
</dbReference>
<dbReference type="AlphaFoldDB" id="A0A2S9Q7I9"/>
<gene>
    <name evidence="2" type="ORF">C5L14_22790</name>
</gene>
<dbReference type="EMBL" id="PUEJ01000009">
    <property type="protein sequence ID" value="PRH85280.1"/>
    <property type="molecule type" value="Genomic_DNA"/>
</dbReference>
<evidence type="ECO:0000313" key="2">
    <source>
        <dbReference type="EMBL" id="PRH85280.1"/>
    </source>
</evidence>
<dbReference type="InterPro" id="IPR036291">
    <property type="entry name" value="NAD(P)-bd_dom_sf"/>
</dbReference>
<dbReference type="SUPFAM" id="SSF51735">
    <property type="entry name" value="NAD(P)-binding Rossmann-fold domains"/>
    <property type="match status" value="1"/>
</dbReference>
<dbReference type="Proteomes" id="UP000237682">
    <property type="component" value="Unassembled WGS sequence"/>
</dbReference>
<organism evidence="2 3">
    <name type="scientific">Labrys okinawensis</name>
    <dbReference type="NCBI Taxonomy" id="346911"/>
    <lineage>
        <taxon>Bacteria</taxon>
        <taxon>Pseudomonadati</taxon>
        <taxon>Pseudomonadota</taxon>
        <taxon>Alphaproteobacteria</taxon>
        <taxon>Hyphomicrobiales</taxon>
        <taxon>Xanthobacteraceae</taxon>
        <taxon>Labrys</taxon>
    </lineage>
</organism>
<keyword evidence="3" id="KW-1185">Reference proteome</keyword>
<evidence type="ECO:0000256" key="1">
    <source>
        <dbReference type="ARBA" id="ARBA00023027"/>
    </source>
</evidence>
<dbReference type="PANTHER" id="PTHR43574">
    <property type="entry name" value="EPIMERASE-RELATED"/>
    <property type="match status" value="1"/>
</dbReference>
<accession>A0A2S9Q7I9</accession>
<evidence type="ECO:0000313" key="3">
    <source>
        <dbReference type="Proteomes" id="UP000237682"/>
    </source>
</evidence>
<sequence length="289" mass="31360">MNLLIFGLGYTASHFAARYGERFARISGTFRSTAPHEKLPDLPGVTRLAYDGLAGSPAVETAIAEATHILTSIAPDDDGDPVLRHFAAALRQAPKLQWIGYLSTVGVYGDAGGAWIDEAAPLRPTMARNAMRVDVEKEWLELGRGKAVPVQLFRLAGIYGPGRNAVVNLKRGTARRIVKPGQVFNRIHVEDIAGAVAAGMEKPLAGPAFNVTDNEPAPPQDVVTYAAELLGLTPPAEIAYDEAQMTPMARSFYGENKRVSNRRVREELGYTLRYPTYREGIRACVDADA</sequence>
<dbReference type="Gene3D" id="3.40.50.720">
    <property type="entry name" value="NAD(P)-binding Rossmann-like Domain"/>
    <property type="match status" value="1"/>
</dbReference>
<dbReference type="CDD" id="cd05266">
    <property type="entry name" value="SDR_a4"/>
    <property type="match status" value="1"/>
</dbReference>
<name>A0A2S9Q7I9_9HYPH</name>
<proteinExistence type="predicted"/>
<reference evidence="2 3" key="1">
    <citation type="submission" date="2018-02" db="EMBL/GenBank/DDBJ databases">
        <title>Whole genome sequencing of endophytic bacterium.</title>
        <authorList>
            <person name="Eedara R."/>
            <person name="Podile A.R."/>
        </authorList>
    </citation>
    <scope>NUCLEOTIDE SEQUENCE [LARGE SCALE GENOMIC DNA]</scope>
    <source>
        <strain evidence="2 3">RP1T</strain>
    </source>
</reference>
<protein>
    <submittedName>
        <fullName evidence="2">NAD(P)-dependent oxidoreductase</fullName>
    </submittedName>
</protein>
<dbReference type="OrthoDB" id="9808276at2"/>
<comment type="caution">
    <text evidence="2">The sequence shown here is derived from an EMBL/GenBank/DDBJ whole genome shotgun (WGS) entry which is preliminary data.</text>
</comment>
<keyword evidence="1" id="KW-0520">NAD</keyword>